<dbReference type="AlphaFoldDB" id="A0A9D4BCR0"/>
<evidence type="ECO:0008006" key="4">
    <source>
        <dbReference type="Google" id="ProtNLM"/>
    </source>
</evidence>
<sequence>MSSFEELPWNPLPQNGQTVFFTEEVYASLLGVETHETRLEQRLKKVGIHLNTLAEKNSNKPFSYIIEQQSSQGSVSLGTKGKTVKTIRGESFESTNEHEGNISEETFTALKIAHHSESKTSKILDKTEEGSENSSTSDFRPKSFYSEFTENENMKTVTDLEASKCPINEEHNFQHKMSRASKNLEEPVFYKNTPIESDQKPIKFADLDQNFYNIRDRNDKDRYTALIFCKKPYHRKSQFSVSQQRLYMDLFRQYGTLLNTDFEEGNNAEFNRFKKLTAEVKKEQGAFQQYLKTTSQKCKKDYEYVHPEVKKYVSAKLLSKRRRVLSYPRHYKHVKMIALDDDVGDDPPPTLKHVRPLLQLGVAKKLLLPNILPGLPQPCTPTNFKKINEIDPAIRDNYTGPYVWSNEVCSQDVNAEQLAVPNLCNVVMSASVVKYLIDNQGNSGKHWEMPITVREYQIGVGEKSFIHRVAFIDKPIIRTTEFTPKDQNQLYQKHAIPAVAFRQRQKGYSFIRAKPVHSVVKAPAAEDIENELQSYEKHMKENMKNEPVGDFHEGKIHVSKGKKTRRKKRKGKQEKGMFAAVQEIDDLETFGMDVQEMKEKPENKSPKTKGVKPPMEEKETIMTEESSTETSSFVKRKKLRLSADTDLEN</sequence>
<reference evidence="2" key="1">
    <citation type="journal article" date="2019" name="bioRxiv">
        <title>The Genome of the Zebra Mussel, Dreissena polymorpha: A Resource for Invasive Species Research.</title>
        <authorList>
            <person name="McCartney M.A."/>
            <person name="Auch B."/>
            <person name="Kono T."/>
            <person name="Mallez S."/>
            <person name="Zhang Y."/>
            <person name="Obille A."/>
            <person name="Becker A."/>
            <person name="Abrahante J.E."/>
            <person name="Garbe J."/>
            <person name="Badalamenti J.P."/>
            <person name="Herman A."/>
            <person name="Mangelson H."/>
            <person name="Liachko I."/>
            <person name="Sullivan S."/>
            <person name="Sone E.D."/>
            <person name="Koren S."/>
            <person name="Silverstein K.A.T."/>
            <person name="Beckman K.B."/>
            <person name="Gohl D.M."/>
        </authorList>
    </citation>
    <scope>NUCLEOTIDE SEQUENCE</scope>
    <source>
        <strain evidence="2">Duluth1</strain>
        <tissue evidence="2">Whole animal</tissue>
    </source>
</reference>
<gene>
    <name evidence="2" type="ORF">DPMN_191334</name>
</gene>
<dbReference type="OrthoDB" id="6288737at2759"/>
<reference evidence="2" key="2">
    <citation type="submission" date="2020-11" db="EMBL/GenBank/DDBJ databases">
        <authorList>
            <person name="McCartney M.A."/>
            <person name="Auch B."/>
            <person name="Kono T."/>
            <person name="Mallez S."/>
            <person name="Becker A."/>
            <person name="Gohl D.M."/>
            <person name="Silverstein K.A.T."/>
            <person name="Koren S."/>
            <person name="Bechman K.B."/>
            <person name="Herman A."/>
            <person name="Abrahante J.E."/>
            <person name="Garbe J."/>
        </authorList>
    </citation>
    <scope>NUCLEOTIDE SEQUENCE</scope>
    <source>
        <strain evidence="2">Duluth1</strain>
        <tissue evidence="2">Whole animal</tissue>
    </source>
</reference>
<feature type="region of interest" description="Disordered" evidence="1">
    <location>
        <begin position="594"/>
        <end position="649"/>
    </location>
</feature>
<keyword evidence="3" id="KW-1185">Reference proteome</keyword>
<dbReference type="GO" id="GO:0042795">
    <property type="term" value="P:snRNA transcription by RNA polymerase II"/>
    <property type="evidence" value="ECO:0007669"/>
    <property type="project" value="TreeGrafter"/>
</dbReference>
<name>A0A9D4BCR0_DREPO</name>
<feature type="compositionally biased region" description="Low complexity" evidence="1">
    <location>
        <begin position="623"/>
        <end position="632"/>
    </location>
</feature>
<evidence type="ECO:0000256" key="1">
    <source>
        <dbReference type="SAM" id="MobiDB-lite"/>
    </source>
</evidence>
<dbReference type="GO" id="GO:0042796">
    <property type="term" value="P:snRNA transcription by RNA polymerase III"/>
    <property type="evidence" value="ECO:0007669"/>
    <property type="project" value="TreeGrafter"/>
</dbReference>
<feature type="region of interest" description="Disordered" evidence="1">
    <location>
        <begin position="118"/>
        <end position="141"/>
    </location>
</feature>
<dbReference type="Proteomes" id="UP000828390">
    <property type="component" value="Unassembled WGS sequence"/>
</dbReference>
<feature type="compositionally biased region" description="Basic and acidic residues" evidence="1">
    <location>
        <begin position="118"/>
        <end position="129"/>
    </location>
</feature>
<dbReference type="PANTHER" id="PTHR14633:SF3">
    <property type="entry name" value="LITTLE ELONGATION COMPLEX SUBUNIT 2"/>
    <property type="match status" value="1"/>
</dbReference>
<dbReference type="GO" id="GO:0045945">
    <property type="term" value="P:positive regulation of transcription by RNA polymerase III"/>
    <property type="evidence" value="ECO:0007669"/>
    <property type="project" value="TreeGrafter"/>
</dbReference>
<evidence type="ECO:0000313" key="2">
    <source>
        <dbReference type="EMBL" id="KAH3689950.1"/>
    </source>
</evidence>
<dbReference type="PANTHER" id="PTHR14633">
    <property type="entry name" value="LITTLE ELONGATION COMPLEX SUBUNIT 2"/>
    <property type="match status" value="1"/>
</dbReference>
<organism evidence="2 3">
    <name type="scientific">Dreissena polymorpha</name>
    <name type="common">Zebra mussel</name>
    <name type="synonym">Mytilus polymorpha</name>
    <dbReference type="NCBI Taxonomy" id="45954"/>
    <lineage>
        <taxon>Eukaryota</taxon>
        <taxon>Metazoa</taxon>
        <taxon>Spiralia</taxon>
        <taxon>Lophotrochozoa</taxon>
        <taxon>Mollusca</taxon>
        <taxon>Bivalvia</taxon>
        <taxon>Autobranchia</taxon>
        <taxon>Heteroconchia</taxon>
        <taxon>Euheterodonta</taxon>
        <taxon>Imparidentia</taxon>
        <taxon>Neoheterodontei</taxon>
        <taxon>Myida</taxon>
        <taxon>Dreissenoidea</taxon>
        <taxon>Dreissenidae</taxon>
        <taxon>Dreissena</taxon>
    </lineage>
</organism>
<accession>A0A9D4BCR0</accession>
<proteinExistence type="predicted"/>
<comment type="caution">
    <text evidence="2">The sequence shown here is derived from an EMBL/GenBank/DDBJ whole genome shotgun (WGS) entry which is preliminary data.</text>
</comment>
<feature type="compositionally biased region" description="Basic and acidic residues" evidence="1">
    <location>
        <begin position="595"/>
        <end position="605"/>
    </location>
</feature>
<protein>
    <recommendedName>
        <fullName evidence="4">Little elongation complex subunit 2 C-terminal domain-containing protein</fullName>
    </recommendedName>
</protein>
<evidence type="ECO:0000313" key="3">
    <source>
        <dbReference type="Proteomes" id="UP000828390"/>
    </source>
</evidence>
<dbReference type="EMBL" id="JAIWYP010000087">
    <property type="protein sequence ID" value="KAH3689950.1"/>
    <property type="molecule type" value="Genomic_DNA"/>
</dbReference>